<dbReference type="GO" id="GO:0004347">
    <property type="term" value="F:glucose-6-phosphate isomerase activity"/>
    <property type="evidence" value="ECO:0007669"/>
    <property type="project" value="UniProtKB-UniRule"/>
</dbReference>
<organism evidence="10 11">
    <name type="scientific">Heliomicrobium undosum</name>
    <dbReference type="NCBI Taxonomy" id="121734"/>
    <lineage>
        <taxon>Bacteria</taxon>
        <taxon>Bacillati</taxon>
        <taxon>Bacillota</taxon>
        <taxon>Clostridia</taxon>
        <taxon>Eubacteriales</taxon>
        <taxon>Heliobacteriaceae</taxon>
        <taxon>Heliomicrobium</taxon>
    </lineage>
</organism>
<dbReference type="FunFam" id="3.40.50.10490:FF:000015">
    <property type="entry name" value="Glucose-6-phosphate isomerase"/>
    <property type="match status" value="1"/>
</dbReference>
<dbReference type="InterPro" id="IPR035482">
    <property type="entry name" value="SIS_PGI_2"/>
</dbReference>
<gene>
    <name evidence="8" type="primary">pgi</name>
    <name evidence="10" type="ORF">GTO91_06700</name>
</gene>
<dbReference type="PROSITE" id="PS00174">
    <property type="entry name" value="P_GLUCOSE_ISOMERASE_2"/>
    <property type="match status" value="1"/>
</dbReference>
<evidence type="ECO:0000256" key="2">
    <source>
        <dbReference type="ARBA" id="ARBA00006604"/>
    </source>
</evidence>
<keyword evidence="6 8" id="KW-0413">Isomerase</keyword>
<dbReference type="InterPro" id="IPR046348">
    <property type="entry name" value="SIS_dom_sf"/>
</dbReference>
<keyword evidence="3 8" id="KW-0312">Gluconeogenesis</keyword>
<comment type="pathway">
    <text evidence="8">Carbohydrate biosynthesis; gluconeogenesis.</text>
</comment>
<name>A0A845KZB1_9FIRM</name>
<evidence type="ECO:0000256" key="7">
    <source>
        <dbReference type="ARBA" id="ARBA00029321"/>
    </source>
</evidence>
<dbReference type="CDD" id="cd05016">
    <property type="entry name" value="SIS_PGI_2"/>
    <property type="match status" value="1"/>
</dbReference>
<dbReference type="Proteomes" id="UP000463470">
    <property type="component" value="Unassembled WGS sequence"/>
</dbReference>
<evidence type="ECO:0000256" key="1">
    <source>
        <dbReference type="ARBA" id="ARBA00004926"/>
    </source>
</evidence>
<comment type="catalytic activity">
    <reaction evidence="7 8 9">
        <text>alpha-D-glucose 6-phosphate = beta-D-fructose 6-phosphate</text>
        <dbReference type="Rhea" id="RHEA:11816"/>
        <dbReference type="ChEBI" id="CHEBI:57634"/>
        <dbReference type="ChEBI" id="CHEBI:58225"/>
        <dbReference type="EC" id="5.3.1.9"/>
    </reaction>
</comment>
<evidence type="ECO:0000256" key="3">
    <source>
        <dbReference type="ARBA" id="ARBA00022432"/>
    </source>
</evidence>
<evidence type="ECO:0000313" key="10">
    <source>
        <dbReference type="EMBL" id="MZP29392.1"/>
    </source>
</evidence>
<comment type="function">
    <text evidence="8">Catalyzes the reversible isomerization of glucose-6-phosphate to fructose-6-phosphate.</text>
</comment>
<dbReference type="PROSITE" id="PS51463">
    <property type="entry name" value="P_GLUCOSE_ISOMERASE_3"/>
    <property type="match status" value="1"/>
</dbReference>
<comment type="caution">
    <text evidence="8">Lacks conserved residue(s) required for the propagation of feature annotation.</text>
</comment>
<keyword evidence="4 8" id="KW-0963">Cytoplasm</keyword>
<accession>A0A845KZB1</accession>
<evidence type="ECO:0000256" key="5">
    <source>
        <dbReference type="ARBA" id="ARBA00023152"/>
    </source>
</evidence>
<dbReference type="FunFam" id="3.40.50.10490:FF:000016">
    <property type="entry name" value="Glucose-6-phosphate isomerase"/>
    <property type="match status" value="1"/>
</dbReference>
<comment type="subcellular location">
    <subcellularLocation>
        <location evidence="8">Cytoplasm</location>
    </subcellularLocation>
</comment>
<feature type="active site" description="Proton donor" evidence="8">
    <location>
        <position position="287"/>
    </location>
</feature>
<reference evidence="10 11" key="1">
    <citation type="submission" date="2020-01" db="EMBL/GenBank/DDBJ databases">
        <title>Whole-genome sequence of Heliobacterium undosum DSM 13378.</title>
        <authorList>
            <person name="Kyndt J.A."/>
            <person name="Meyer T.E."/>
        </authorList>
    </citation>
    <scope>NUCLEOTIDE SEQUENCE [LARGE SCALE GENOMIC DNA]</scope>
    <source>
        <strain evidence="10 11">DSM 13378</strain>
    </source>
</reference>
<comment type="caution">
    <text evidence="10">The sequence shown here is derived from an EMBL/GenBank/DDBJ whole genome shotgun (WGS) entry which is preliminary data.</text>
</comment>
<dbReference type="InterPro" id="IPR001672">
    <property type="entry name" value="G6P_Isomerase"/>
</dbReference>
<dbReference type="HAMAP" id="MF_00473">
    <property type="entry name" value="G6P_isomerase"/>
    <property type="match status" value="1"/>
</dbReference>
<dbReference type="InterPro" id="IPR035476">
    <property type="entry name" value="SIS_PGI_1"/>
</dbReference>
<proteinExistence type="inferred from homology"/>
<evidence type="ECO:0000313" key="11">
    <source>
        <dbReference type="Proteomes" id="UP000463470"/>
    </source>
</evidence>
<dbReference type="PANTHER" id="PTHR11469">
    <property type="entry name" value="GLUCOSE-6-PHOSPHATE ISOMERASE"/>
    <property type="match status" value="1"/>
</dbReference>
<dbReference type="PRINTS" id="PR00662">
    <property type="entry name" value="G6PISOMERASE"/>
</dbReference>
<evidence type="ECO:0000256" key="9">
    <source>
        <dbReference type="RuleBase" id="RU000612"/>
    </source>
</evidence>
<dbReference type="Pfam" id="PF00342">
    <property type="entry name" value="PGI"/>
    <property type="match status" value="1"/>
</dbReference>
<dbReference type="GO" id="GO:0048029">
    <property type="term" value="F:monosaccharide binding"/>
    <property type="evidence" value="ECO:0007669"/>
    <property type="project" value="TreeGrafter"/>
</dbReference>
<dbReference type="GO" id="GO:0097367">
    <property type="term" value="F:carbohydrate derivative binding"/>
    <property type="evidence" value="ECO:0007669"/>
    <property type="project" value="InterPro"/>
</dbReference>
<sequence>MSSLRLDLAYSTVESAIGALEGPIRQAHDLLHNRTGAGSEFTGWLQLPETFDRSEFDRIVDAAARIRASSDVLLVIGIGGSYLGARAAIDMLSHSFHNQLARSRRPGCAILFAGHNISSAYLSDLFDILEGKDVSVNVISKSGTTTEPAIAFRLIRQWMEKKYSPDEVRRRIFATTDRAKGALKRLADEQGYETFVVPDDVGGRYSVLTAVGLLPIAAAGIDISALMAGARDAMAEYAAPSLAANACYRYAAARNALYRQGKQVELFVAYEPSLQHLAEWWKQLYGESEGKEGKGIFPASVLFSTDLHSMGQYIQDGLRMLMETVVRFDKPRRELAIPLADDDSDGLNFLAGKTVDFVNQKAFAGTLLAHVDGQVPNMIISAPEQNAYHLGQLFYFFEKACGVSGYLLGVNPFDQPGVESYKRNMFALLGKPGFEAEKNALEARLPASIAGHP</sequence>
<dbReference type="SUPFAM" id="SSF53697">
    <property type="entry name" value="SIS domain"/>
    <property type="match status" value="1"/>
</dbReference>
<dbReference type="GO" id="GO:0006094">
    <property type="term" value="P:gluconeogenesis"/>
    <property type="evidence" value="ECO:0007669"/>
    <property type="project" value="UniProtKB-UniRule"/>
</dbReference>
<evidence type="ECO:0000256" key="6">
    <source>
        <dbReference type="ARBA" id="ARBA00023235"/>
    </source>
</evidence>
<keyword evidence="5 8" id="KW-0324">Glycolysis</keyword>
<comment type="pathway">
    <text evidence="1 8 9">Carbohydrate degradation; glycolysis; D-glyceraldehyde 3-phosphate and glycerone phosphate from D-glucose: step 2/4.</text>
</comment>
<dbReference type="PANTHER" id="PTHR11469:SF1">
    <property type="entry name" value="GLUCOSE-6-PHOSPHATE ISOMERASE"/>
    <property type="match status" value="1"/>
</dbReference>
<dbReference type="InterPro" id="IPR018189">
    <property type="entry name" value="Phosphoglucose_isomerase_CS"/>
</dbReference>
<dbReference type="RefSeq" id="WP_161256751.1">
    <property type="nucleotide sequence ID" value="NZ_WXEY01000005.1"/>
</dbReference>
<comment type="similarity">
    <text evidence="2 8 9">Belongs to the GPI family.</text>
</comment>
<dbReference type="GO" id="GO:0006096">
    <property type="term" value="P:glycolytic process"/>
    <property type="evidence" value="ECO:0007669"/>
    <property type="project" value="UniProtKB-UniRule"/>
</dbReference>
<dbReference type="GO" id="GO:0051156">
    <property type="term" value="P:glucose 6-phosphate metabolic process"/>
    <property type="evidence" value="ECO:0007669"/>
    <property type="project" value="TreeGrafter"/>
</dbReference>
<dbReference type="GO" id="GO:0005829">
    <property type="term" value="C:cytosol"/>
    <property type="evidence" value="ECO:0007669"/>
    <property type="project" value="TreeGrafter"/>
</dbReference>
<protein>
    <recommendedName>
        <fullName evidence="8">Glucose-6-phosphate isomerase</fullName>
        <shortName evidence="8">GPI</shortName>
        <ecNumber evidence="8">5.3.1.9</ecNumber>
    </recommendedName>
    <alternativeName>
        <fullName evidence="8">Phosphoglucose isomerase</fullName>
        <shortName evidence="8">PGI</shortName>
    </alternativeName>
    <alternativeName>
        <fullName evidence="8">Phosphohexose isomerase</fullName>
        <shortName evidence="8">PHI</shortName>
    </alternativeName>
</protein>
<dbReference type="UniPathway" id="UPA00109">
    <property type="reaction ID" value="UER00181"/>
</dbReference>
<dbReference type="EC" id="5.3.1.9" evidence="8"/>
<evidence type="ECO:0000256" key="4">
    <source>
        <dbReference type="ARBA" id="ARBA00022490"/>
    </source>
</evidence>
<dbReference type="AlphaFoldDB" id="A0A845KZB1"/>
<dbReference type="UniPathway" id="UPA00138"/>
<dbReference type="NCBIfam" id="NF010697">
    <property type="entry name" value="PRK14097.1"/>
    <property type="match status" value="1"/>
</dbReference>
<keyword evidence="11" id="KW-1185">Reference proteome</keyword>
<evidence type="ECO:0000256" key="8">
    <source>
        <dbReference type="HAMAP-Rule" id="MF_00473"/>
    </source>
</evidence>
<dbReference type="OrthoDB" id="140919at2"/>
<dbReference type="CDD" id="cd05015">
    <property type="entry name" value="SIS_PGI_1"/>
    <property type="match status" value="1"/>
</dbReference>
<dbReference type="PROSITE" id="PS00765">
    <property type="entry name" value="P_GLUCOSE_ISOMERASE_1"/>
    <property type="match status" value="1"/>
</dbReference>
<feature type="active site" evidence="8">
    <location>
        <position position="422"/>
    </location>
</feature>
<dbReference type="Gene3D" id="3.40.50.10490">
    <property type="entry name" value="Glucose-6-phosphate isomerase like protein, domain 1"/>
    <property type="match status" value="2"/>
</dbReference>
<dbReference type="EMBL" id="WXEY01000005">
    <property type="protein sequence ID" value="MZP29392.1"/>
    <property type="molecule type" value="Genomic_DNA"/>
</dbReference>